<keyword evidence="1" id="KW-1133">Transmembrane helix</keyword>
<feature type="transmembrane region" description="Helical" evidence="1">
    <location>
        <begin position="6"/>
        <end position="25"/>
    </location>
</feature>
<evidence type="ECO:0000313" key="2">
    <source>
        <dbReference type="EMBL" id="STO69327.1"/>
    </source>
</evidence>
<accession>A0AB38HCQ6</accession>
<proteinExistence type="predicted"/>
<dbReference type="RefSeq" id="WP_115073350.1">
    <property type="nucleotide sequence ID" value="NZ_UGHJ01000001.1"/>
</dbReference>
<reference evidence="2 3" key="1">
    <citation type="submission" date="2018-06" db="EMBL/GenBank/DDBJ databases">
        <authorList>
            <consortium name="Pathogen Informatics"/>
            <person name="Doyle S."/>
        </authorList>
    </citation>
    <scope>NUCLEOTIDE SEQUENCE [LARGE SCALE GENOMIC DNA]</scope>
    <source>
        <strain evidence="2 3">NCTC8540</strain>
    </source>
</reference>
<organism evidence="2 3">
    <name type="scientific">Canicola haemoglobinophilus</name>
    <dbReference type="NCBI Taxonomy" id="733"/>
    <lineage>
        <taxon>Bacteria</taxon>
        <taxon>Pseudomonadati</taxon>
        <taxon>Pseudomonadota</taxon>
        <taxon>Gammaproteobacteria</taxon>
        <taxon>Pasteurellales</taxon>
        <taxon>Pasteurellaceae</taxon>
        <taxon>Canicola</taxon>
    </lineage>
</organism>
<keyword evidence="1" id="KW-0812">Transmembrane</keyword>
<evidence type="ECO:0000313" key="3">
    <source>
        <dbReference type="Proteomes" id="UP000254496"/>
    </source>
</evidence>
<dbReference type="AlphaFoldDB" id="A0AB38HCQ6"/>
<sequence length="68" mass="7920">MNKNKVLISIKLSLVAIIVLFLGVLSKFPSSKLSIDFVFYTAMESLKFFPIIFLVFCFLFYLDKFQNK</sequence>
<comment type="caution">
    <text evidence="2">The sequence shown here is derived from an EMBL/GenBank/DDBJ whole genome shotgun (WGS) entry which is preliminary data.</text>
</comment>
<name>A0AB38HCQ6_9PAST</name>
<protein>
    <submittedName>
        <fullName evidence="2">Uncharacterized protein</fullName>
    </submittedName>
</protein>
<gene>
    <name evidence="2" type="ORF">NCTC8540_01858</name>
</gene>
<dbReference type="EMBL" id="UGHJ01000001">
    <property type="protein sequence ID" value="STO69327.1"/>
    <property type="molecule type" value="Genomic_DNA"/>
</dbReference>
<feature type="transmembrane region" description="Helical" evidence="1">
    <location>
        <begin position="37"/>
        <end position="62"/>
    </location>
</feature>
<keyword evidence="1" id="KW-0472">Membrane</keyword>
<evidence type="ECO:0000256" key="1">
    <source>
        <dbReference type="SAM" id="Phobius"/>
    </source>
</evidence>
<dbReference type="Proteomes" id="UP000254496">
    <property type="component" value="Unassembled WGS sequence"/>
</dbReference>